<dbReference type="InterPro" id="IPR011048">
    <property type="entry name" value="Haem_d1_sf"/>
</dbReference>
<proteinExistence type="inferred from homology"/>
<dbReference type="Proteomes" id="UP000831782">
    <property type="component" value="Chromosome"/>
</dbReference>
<evidence type="ECO:0000256" key="1">
    <source>
        <dbReference type="ARBA" id="ARBA00005564"/>
    </source>
</evidence>
<keyword evidence="3" id="KW-1185">Reference proteome</keyword>
<accession>A0ABY4EQJ3</accession>
<comment type="similarity">
    <text evidence="1">Belongs to the cycloisomerase 2 family.</text>
</comment>
<dbReference type="PANTHER" id="PTHR30344">
    <property type="entry name" value="6-PHOSPHOGLUCONOLACTONASE-RELATED"/>
    <property type="match status" value="1"/>
</dbReference>
<name>A0ABY4EQJ3_9BACI</name>
<dbReference type="PANTHER" id="PTHR30344:SF1">
    <property type="entry name" value="6-PHOSPHOGLUCONOLACTONASE"/>
    <property type="match status" value="1"/>
</dbReference>
<evidence type="ECO:0000313" key="3">
    <source>
        <dbReference type="Proteomes" id="UP000831782"/>
    </source>
</evidence>
<dbReference type="Pfam" id="PF10282">
    <property type="entry name" value="Lactonase"/>
    <property type="match status" value="1"/>
</dbReference>
<organism evidence="2 3">
    <name type="scientific">Gracilibacillus caseinilyticus</name>
    <dbReference type="NCBI Taxonomy" id="2932256"/>
    <lineage>
        <taxon>Bacteria</taxon>
        <taxon>Bacillati</taxon>
        <taxon>Bacillota</taxon>
        <taxon>Bacilli</taxon>
        <taxon>Bacillales</taxon>
        <taxon>Bacillaceae</taxon>
        <taxon>Gracilibacillus</taxon>
    </lineage>
</organism>
<protein>
    <submittedName>
        <fullName evidence="2">Lactonase family protein</fullName>
    </submittedName>
</protein>
<evidence type="ECO:0000313" key="2">
    <source>
        <dbReference type="EMBL" id="UOQ46718.1"/>
    </source>
</evidence>
<dbReference type="EMBL" id="CP095072">
    <property type="protein sequence ID" value="UOQ46718.1"/>
    <property type="molecule type" value="Genomic_DNA"/>
</dbReference>
<gene>
    <name evidence="2" type="ORF">MUN88_11450</name>
</gene>
<dbReference type="RefSeq" id="WP_244715121.1">
    <property type="nucleotide sequence ID" value="NZ_CP095072.1"/>
</dbReference>
<dbReference type="Gene3D" id="2.130.10.10">
    <property type="entry name" value="YVTN repeat-like/Quinoprotein amine dehydrogenase"/>
    <property type="match status" value="1"/>
</dbReference>
<dbReference type="SUPFAM" id="SSF51004">
    <property type="entry name" value="C-terminal (heme d1) domain of cytochrome cd1-nitrite reductase"/>
    <property type="match status" value="1"/>
</dbReference>
<dbReference type="InterPro" id="IPR019405">
    <property type="entry name" value="Lactonase_7-beta_prop"/>
</dbReference>
<dbReference type="InterPro" id="IPR050282">
    <property type="entry name" value="Cycloisomerase_2"/>
</dbReference>
<dbReference type="InterPro" id="IPR015943">
    <property type="entry name" value="WD40/YVTN_repeat-like_dom_sf"/>
</dbReference>
<reference evidence="2 3" key="1">
    <citation type="submission" date="2022-04" db="EMBL/GenBank/DDBJ databases">
        <title>Gracilibacillus sp. isolated from saltern.</title>
        <authorList>
            <person name="Won M."/>
            <person name="Lee C.-M."/>
            <person name="Woen H.-Y."/>
            <person name="Kwon S.-W."/>
        </authorList>
    </citation>
    <scope>NUCLEOTIDE SEQUENCE [LARGE SCALE GENOMIC DNA]</scope>
    <source>
        <strain evidence="2 3">SSWR10-1</strain>
    </source>
</reference>
<sequence length="340" mass="38559">MKSYNIFVGGYGSKAEEAIHYVRFDPKHQSFKKLGAITGIDAPSFLALHPKQNYLYAISEVEEGELVSYQVGDQLSETSREKTGGSGPCFLHVTDDGLYSIVTNYGDGKVSLHPIEDDGKVSQHTDLHLLKETDEASHAHMCYPLGYDQLYIVTDLGQDTIFLFRLQPQHQQLVLQRSFPLKKGFGPRHIEVDQTKNYLYIANEFSSMITVYHYNEPFSELQLIQEISTIPSSEQKDNFCADIHFSPDKTRLFVSNRGRDSIVVYRVQEDGCLSFVDEATTLGEWPRHFALSSDADYLFIANQHSDRLSVLRVHSDGKLQELACHYELASPACVVMFDRE</sequence>